<dbReference type="STRING" id="717646.M2LW28"/>
<evidence type="ECO:0000313" key="2">
    <source>
        <dbReference type="Proteomes" id="UP000011761"/>
    </source>
</evidence>
<evidence type="ECO:0000313" key="1">
    <source>
        <dbReference type="EMBL" id="EMC98867.1"/>
    </source>
</evidence>
<dbReference type="HOGENOM" id="CLU_040833_0_0_1"/>
<dbReference type="RefSeq" id="XP_007673650.1">
    <property type="nucleotide sequence ID" value="XM_007675460.1"/>
</dbReference>
<dbReference type="InterPro" id="IPR011990">
    <property type="entry name" value="TPR-like_helical_dom_sf"/>
</dbReference>
<reference evidence="1" key="1">
    <citation type="journal article" date="2012" name="PLoS Pathog.">
        <title>Diverse lifestyles and strategies of plant pathogenesis encoded in the genomes of eighteen Dothideomycetes fungi.</title>
        <authorList>
            <person name="Ohm R.A."/>
            <person name="Feau N."/>
            <person name="Henrissat B."/>
            <person name="Schoch C.L."/>
            <person name="Horwitz B.A."/>
            <person name="Barry K.W."/>
            <person name="Condon B.J."/>
            <person name="Copeland A.C."/>
            <person name="Dhillon B."/>
            <person name="Glaser F."/>
            <person name="Hesse C.N."/>
            <person name="Kosti I."/>
            <person name="LaButti K."/>
            <person name="Lindquist E.A."/>
            <person name="Lucas S."/>
            <person name="Salamov A.A."/>
            <person name="Bradshaw R.E."/>
            <person name="Ciuffetti L."/>
            <person name="Hamelin R.C."/>
            <person name="Kema G.H.J."/>
            <person name="Lawrence C."/>
            <person name="Scott J.A."/>
            <person name="Spatafora J.W."/>
            <person name="Turgeon B.G."/>
            <person name="de Wit P.J.G.M."/>
            <person name="Zhong S."/>
            <person name="Goodwin S.B."/>
            <person name="Grigoriev I.V."/>
        </authorList>
    </citation>
    <scope>NUCLEOTIDE SEQUENCE [LARGE SCALE GENOMIC DNA]</scope>
    <source>
        <strain evidence="1">UAMH 10762</strain>
    </source>
</reference>
<dbReference type="GeneID" id="19114407"/>
<organism evidence="1 2">
    <name type="scientific">Baudoinia panamericana (strain UAMH 10762)</name>
    <name type="common">Angels' share fungus</name>
    <name type="synonym">Baudoinia compniacensis (strain UAMH 10762)</name>
    <dbReference type="NCBI Taxonomy" id="717646"/>
    <lineage>
        <taxon>Eukaryota</taxon>
        <taxon>Fungi</taxon>
        <taxon>Dikarya</taxon>
        <taxon>Ascomycota</taxon>
        <taxon>Pezizomycotina</taxon>
        <taxon>Dothideomycetes</taxon>
        <taxon>Dothideomycetidae</taxon>
        <taxon>Mycosphaerellales</taxon>
        <taxon>Teratosphaeriaceae</taxon>
        <taxon>Baudoinia</taxon>
    </lineage>
</organism>
<dbReference type="AlphaFoldDB" id="M2LW28"/>
<feature type="non-terminal residue" evidence="1">
    <location>
        <position position="1"/>
    </location>
</feature>
<dbReference type="Gene3D" id="1.25.40.10">
    <property type="entry name" value="Tetratricopeptide repeat domain"/>
    <property type="match status" value="1"/>
</dbReference>
<dbReference type="SUPFAM" id="SSF48452">
    <property type="entry name" value="TPR-like"/>
    <property type="match status" value="1"/>
</dbReference>
<dbReference type="OrthoDB" id="5229512at2759"/>
<keyword evidence="2" id="KW-1185">Reference proteome</keyword>
<dbReference type="EMBL" id="KB445552">
    <property type="protein sequence ID" value="EMC98867.1"/>
    <property type="molecule type" value="Genomic_DNA"/>
</dbReference>
<dbReference type="KEGG" id="bcom:BAUCODRAFT_44540"/>
<feature type="non-terminal residue" evidence="1">
    <location>
        <position position="332"/>
    </location>
</feature>
<gene>
    <name evidence="1" type="ORF">BAUCODRAFT_44540</name>
</gene>
<evidence type="ECO:0008006" key="3">
    <source>
        <dbReference type="Google" id="ProtNLM"/>
    </source>
</evidence>
<name>M2LW28_BAUPA</name>
<protein>
    <recommendedName>
        <fullName evidence="3">F-box domain-containing protein</fullName>
    </recommendedName>
</protein>
<accession>M2LW28</accession>
<proteinExistence type="predicted"/>
<dbReference type="Proteomes" id="UP000011761">
    <property type="component" value="Unassembled WGS sequence"/>
</dbReference>
<sequence>PTPSRLLTIPPEIREHIYRLILHPHANRQYHEDEYTSYDYRSALVLFRINRQIYLESRKIFRDLNVFVRIETPWPEAQQHVALEGHVPIFASGKRVSKFTGHSLNVAIDAPDVFIPSATDEEQCFLILLDDLDKFTQMWFYSNLSHPGLNPQLRLTLKLRDPYTPDWDEKRVSKSLQRGLLLPFGKVRNLHSVVISGDPKPLPSIETELRALQALPVPSPEHCLREATRLKQEGNVELTAGRYTAALELYKEAWKAMHVIVAGRQRHIHADRFFAGELQEEPYKGKIGQQERLVLRVQLVANTCQAYLKQEKYDDCAYWGKRSISMLRQAMG</sequence>
<dbReference type="eggNOG" id="ENOG502RPYR">
    <property type="taxonomic scope" value="Eukaryota"/>
</dbReference>
<dbReference type="OMA" id="KAFHAIH"/>